<protein>
    <submittedName>
        <fullName evidence="5">T9SS type A sorting domain-containing protein</fullName>
    </submittedName>
</protein>
<gene>
    <name evidence="5" type="ORF">E0F76_18360</name>
</gene>
<dbReference type="OrthoDB" id="9780455at2"/>
<dbReference type="PANTHER" id="PTHR16026:SF0">
    <property type="entry name" value="CARTILAGE ACIDIC PROTEIN 1"/>
    <property type="match status" value="1"/>
</dbReference>
<dbReference type="InterPro" id="IPR049283">
    <property type="entry name" value="DUF6851"/>
</dbReference>
<evidence type="ECO:0000313" key="5">
    <source>
        <dbReference type="EMBL" id="TDD93829.1"/>
    </source>
</evidence>
<evidence type="ECO:0000313" key="6">
    <source>
        <dbReference type="Proteomes" id="UP000295479"/>
    </source>
</evidence>
<dbReference type="InterPro" id="IPR016119">
    <property type="entry name" value="Br/Cl_peroxidase_C"/>
</dbReference>
<evidence type="ECO:0000256" key="1">
    <source>
        <dbReference type="ARBA" id="ARBA00022729"/>
    </source>
</evidence>
<dbReference type="Pfam" id="PF21167">
    <property type="entry name" value="DUF6851"/>
    <property type="match status" value="1"/>
</dbReference>
<dbReference type="RefSeq" id="WP_132009712.1">
    <property type="nucleotide sequence ID" value="NZ_SMFK01000022.1"/>
</dbReference>
<dbReference type="Proteomes" id="UP000295479">
    <property type="component" value="Unassembled WGS sequence"/>
</dbReference>
<dbReference type="InterPro" id="IPR011519">
    <property type="entry name" value="UnbV_ASPIC"/>
</dbReference>
<dbReference type="Gene3D" id="1.10.606.10">
    <property type="entry name" value="Vanadium-containing Chloroperoxidase, domain 2"/>
    <property type="match status" value="1"/>
</dbReference>
<dbReference type="EMBL" id="SMFK01000022">
    <property type="protein sequence ID" value="TDD93829.1"/>
    <property type="molecule type" value="Genomic_DNA"/>
</dbReference>
<proteinExistence type="predicted"/>
<dbReference type="InterPro" id="IPR028994">
    <property type="entry name" value="Integrin_alpha_N"/>
</dbReference>
<dbReference type="PANTHER" id="PTHR16026">
    <property type="entry name" value="CARTILAGE ACIDIC PROTEIN 1"/>
    <property type="match status" value="1"/>
</dbReference>
<dbReference type="CDD" id="cd03398">
    <property type="entry name" value="PAP2_haloperoxidase"/>
    <property type="match status" value="1"/>
</dbReference>
<name>A0A4R5C5B5_9FLAO</name>
<keyword evidence="1" id="KW-0732">Signal</keyword>
<reference evidence="5 6" key="1">
    <citation type="submission" date="2019-03" db="EMBL/GenBank/DDBJ databases">
        <title>Flavobacterium AR-3-4 sp. nov. isolated from arctic soil.</title>
        <authorList>
            <person name="Chaudhary D.K."/>
        </authorList>
    </citation>
    <scope>NUCLEOTIDE SEQUENCE [LARGE SCALE GENOMIC DNA]</scope>
    <source>
        <strain evidence="5 6">AR-3-4</strain>
    </source>
</reference>
<dbReference type="InterPro" id="IPR026444">
    <property type="entry name" value="Secre_tail"/>
</dbReference>
<dbReference type="GO" id="GO:0004601">
    <property type="term" value="F:peroxidase activity"/>
    <property type="evidence" value="ECO:0007669"/>
    <property type="project" value="InterPro"/>
</dbReference>
<organism evidence="5 6">
    <name type="scientific">Flavobacterium cellulosilyticum</name>
    <dbReference type="NCBI Taxonomy" id="2541731"/>
    <lineage>
        <taxon>Bacteria</taxon>
        <taxon>Pseudomonadati</taxon>
        <taxon>Bacteroidota</taxon>
        <taxon>Flavobacteriia</taxon>
        <taxon>Flavobacteriales</taxon>
        <taxon>Flavobacteriaceae</taxon>
        <taxon>Flavobacterium</taxon>
    </lineage>
</organism>
<feature type="domain" description="Secretion system C-terminal sorting" evidence="3">
    <location>
        <begin position="1277"/>
        <end position="1345"/>
    </location>
</feature>
<feature type="domain" description="ASPIC/UnbV" evidence="2">
    <location>
        <begin position="445"/>
        <end position="510"/>
    </location>
</feature>
<accession>A0A4R5C5B5</accession>
<keyword evidence="6" id="KW-1185">Reference proteome</keyword>
<dbReference type="SUPFAM" id="SSF69318">
    <property type="entry name" value="Integrin alpha N-terminal domain"/>
    <property type="match status" value="1"/>
</dbReference>
<dbReference type="Gene3D" id="2.130.10.130">
    <property type="entry name" value="Integrin alpha, N-terminal"/>
    <property type="match status" value="2"/>
</dbReference>
<evidence type="ECO:0000259" key="3">
    <source>
        <dbReference type="Pfam" id="PF18962"/>
    </source>
</evidence>
<dbReference type="NCBIfam" id="TIGR04183">
    <property type="entry name" value="Por_Secre_tail"/>
    <property type="match status" value="1"/>
</dbReference>
<comment type="caution">
    <text evidence="5">The sequence shown here is derived from an EMBL/GenBank/DDBJ whole genome shotgun (WGS) entry which is preliminary data.</text>
</comment>
<dbReference type="InterPro" id="IPR027039">
    <property type="entry name" value="Crtac1"/>
</dbReference>
<dbReference type="Pfam" id="PF18962">
    <property type="entry name" value="Por_Secre_tail"/>
    <property type="match status" value="1"/>
</dbReference>
<dbReference type="InterPro" id="IPR036938">
    <property type="entry name" value="PAP2/HPO_sf"/>
</dbReference>
<evidence type="ECO:0000259" key="4">
    <source>
        <dbReference type="Pfam" id="PF21167"/>
    </source>
</evidence>
<feature type="domain" description="DUF6851" evidence="4">
    <location>
        <begin position="677"/>
        <end position="829"/>
    </location>
</feature>
<dbReference type="SUPFAM" id="SSF48317">
    <property type="entry name" value="Acid phosphatase/Vanadium-dependent haloperoxidase"/>
    <property type="match status" value="1"/>
</dbReference>
<dbReference type="InterPro" id="IPR013517">
    <property type="entry name" value="FG-GAP"/>
</dbReference>
<dbReference type="Pfam" id="PF13517">
    <property type="entry name" value="FG-GAP_3"/>
    <property type="match status" value="2"/>
</dbReference>
<dbReference type="Pfam" id="PF07593">
    <property type="entry name" value="UnbV_ASPIC"/>
    <property type="match status" value="1"/>
</dbReference>
<sequence length="1349" mass="150688">MLNKSFFKYCFIITIYSLGIGTNSIKAQTFDRIETLAGLGVLEKNNGVAVADFDGDNDLDLFVVAKAKDEDGVVASHSRLFKNNNDGTFTDVTNNSGLVNLFPSTEEAATFDGLAGFKQGGFWGDYDNDGFPDLFLTNTSKVQLFHNEKNGTFIEVTEKAGLQKHNGCLNTGATWFDYNNDGLLDMYLSVWSETCNNRLYKNNGDGTFSDVSNLFEGVNNKLSYQSVPYDFNNDGWMDLYITNDYISQTNDLYINNKGIGFTEQSSSFGLERSKDDMGIAIGDYNNDGFFDVFVTAIQENALFANTDGKKFVNVATELGVNKSGWAWDVSFSDFDLDGDEDLFVVNGFAYNGSSSDNNKYFENLYANGGNKFIDSSDKTKLGDLAVSVSEAVFDYDNDGDLDVLVTNNDKKSFFYENKITDFTNPKTDLHWLKVELQGTVSNRDAIGAKVAIKTYKGSLYRYYSGVGFLSQSLKPIHFGLGSENKIIELKITWPSGLVEIYQNIPVDKTIFVKEATGFEVLSIEPSKKVYGCTNPTSCNYNSYATISSGECMMLDSGIISGSQNAVFHSIQIYSYPLASNSTANWEVLGGQIVEGGIGGSIKVQWGTASQGVVLLTEINSKCFSEKIALNVNLTTEPVVVPELNLSVARLWNETLLAAIRKDYARPTVHARNLFHTSVAMYDAWAVFDNEAETYLLGKEVHGFNSLFNGFVPNEVKENSRKKAICYAVYRLLSFRFINSPDKIQTQKNFDSLMSKLGYDITITSTDYSLGDGADLGNYIAQTVIDYGLVDGSNEINQYKNIFYQPVNKALNLSSPDNTMFAIDPNRWQPLSFETFIDQSGNLIPGSTPSFLGPEWGNVFPFSLSENDKKEYTRLGNKYMVYHDPGIPPILNLKEKTKSSEAYKWGFSLVSKWSSHLDTKDGVVWDISPKSIGNIDSSKFPKNYAEYPNFYKENEGGDVGEGYSINPYTKQPYVEQKVLRGDYTRVLAEFWADGPNSETPPGHWFTILNYVSDSKILKKKFNGQGSILSNLEWDVKAYFVLGGAMHDCAISAWGIKGWFDYIRPISAIRYMANKGQSSDASLANYDIAGIPLERGHVEIVKENDPLVGANKEYLGEIKLYCWKGHDYVKDPKDDEAGVGWILARNWWPYQRPTFVTPPFAGYISGHSTYSRAGAEVMTLLTGDAFFPGGYGEFIARRNEFLVFEEGPSKDVKLQWATYRDASDQCSLSRIWGGIHPPGDDMPGRIIGEKIGKEVFDFSLQYFNGKINKILIDDSTLKIFPNPVINKLTIETNLEKSSKNIMLYDMHGKLILNKVFSDATFEINLESLAKGVYLMTIFNKEININRLILKK</sequence>
<evidence type="ECO:0000259" key="2">
    <source>
        <dbReference type="Pfam" id="PF07593"/>
    </source>
</evidence>